<keyword evidence="3" id="KW-1185">Reference proteome</keyword>
<accession>A0A518GKL5</accession>
<feature type="repeat" description="TPR" evidence="1">
    <location>
        <begin position="38"/>
        <end position="71"/>
    </location>
</feature>
<dbReference type="Pfam" id="PF13432">
    <property type="entry name" value="TPR_16"/>
    <property type="match status" value="1"/>
</dbReference>
<proteinExistence type="predicted"/>
<dbReference type="OrthoDB" id="281483at2"/>
<dbReference type="PROSITE" id="PS50005">
    <property type="entry name" value="TPR"/>
    <property type="match status" value="1"/>
</dbReference>
<dbReference type="InterPro" id="IPR011990">
    <property type="entry name" value="TPR-like_helical_dom_sf"/>
</dbReference>
<sequence>MAAVDDAYDAAIRLKNQGDLDGAAKSLEAILVGYPEHVLTYSALAVILQKLGRHDEAIAHARKVTELEPHDSFSYTQMSVICQRCGRIAEAEEALARMRMMQASGMH</sequence>
<evidence type="ECO:0000313" key="2">
    <source>
        <dbReference type="EMBL" id="QDV29129.1"/>
    </source>
</evidence>
<name>A0A518GKL5_9PLAN</name>
<dbReference type="SMART" id="SM00028">
    <property type="entry name" value="TPR"/>
    <property type="match status" value="1"/>
</dbReference>
<dbReference type="InterPro" id="IPR019734">
    <property type="entry name" value="TPR_rpt"/>
</dbReference>
<evidence type="ECO:0000256" key="1">
    <source>
        <dbReference type="PROSITE-ProRule" id="PRU00339"/>
    </source>
</evidence>
<evidence type="ECO:0000313" key="3">
    <source>
        <dbReference type="Proteomes" id="UP000315349"/>
    </source>
</evidence>
<gene>
    <name evidence="2" type="ORF">Spb1_09980</name>
</gene>
<dbReference type="Gene3D" id="1.25.40.10">
    <property type="entry name" value="Tetratricopeptide repeat domain"/>
    <property type="match status" value="1"/>
</dbReference>
<dbReference type="EMBL" id="CP036299">
    <property type="protein sequence ID" value="QDV29129.1"/>
    <property type="molecule type" value="Genomic_DNA"/>
</dbReference>
<dbReference type="SUPFAM" id="SSF48452">
    <property type="entry name" value="TPR-like"/>
    <property type="match status" value="1"/>
</dbReference>
<protein>
    <submittedName>
        <fullName evidence="2">Tetratricopeptide repeat protein</fullName>
    </submittedName>
</protein>
<dbReference type="Proteomes" id="UP000315349">
    <property type="component" value="Chromosome"/>
</dbReference>
<dbReference type="RefSeq" id="WP_145296577.1">
    <property type="nucleotide sequence ID" value="NZ_CP036299.1"/>
</dbReference>
<dbReference type="AlphaFoldDB" id="A0A518GKL5"/>
<organism evidence="2 3">
    <name type="scientific">Planctopirus ephydatiae</name>
    <dbReference type="NCBI Taxonomy" id="2528019"/>
    <lineage>
        <taxon>Bacteria</taxon>
        <taxon>Pseudomonadati</taxon>
        <taxon>Planctomycetota</taxon>
        <taxon>Planctomycetia</taxon>
        <taxon>Planctomycetales</taxon>
        <taxon>Planctomycetaceae</taxon>
        <taxon>Planctopirus</taxon>
    </lineage>
</organism>
<dbReference type="KEGG" id="peh:Spb1_09980"/>
<keyword evidence="1" id="KW-0802">TPR repeat</keyword>
<reference evidence="2 3" key="1">
    <citation type="submission" date="2019-02" db="EMBL/GenBank/DDBJ databases">
        <title>Deep-cultivation of Planctomycetes and their phenomic and genomic characterization uncovers novel biology.</title>
        <authorList>
            <person name="Wiegand S."/>
            <person name="Jogler M."/>
            <person name="Boedeker C."/>
            <person name="Pinto D."/>
            <person name="Vollmers J."/>
            <person name="Rivas-Marin E."/>
            <person name="Kohn T."/>
            <person name="Peeters S.H."/>
            <person name="Heuer A."/>
            <person name="Rast P."/>
            <person name="Oberbeckmann S."/>
            <person name="Bunk B."/>
            <person name="Jeske O."/>
            <person name="Meyerdierks A."/>
            <person name="Storesund J.E."/>
            <person name="Kallscheuer N."/>
            <person name="Luecker S."/>
            <person name="Lage O.M."/>
            <person name="Pohl T."/>
            <person name="Merkel B.J."/>
            <person name="Hornburger P."/>
            <person name="Mueller R.-W."/>
            <person name="Bruemmer F."/>
            <person name="Labrenz M."/>
            <person name="Spormann A.M."/>
            <person name="Op den Camp H."/>
            <person name="Overmann J."/>
            <person name="Amann R."/>
            <person name="Jetten M.S.M."/>
            <person name="Mascher T."/>
            <person name="Medema M.H."/>
            <person name="Devos D.P."/>
            <person name="Kaster A.-K."/>
            <person name="Ovreas L."/>
            <person name="Rohde M."/>
            <person name="Galperin M.Y."/>
            <person name="Jogler C."/>
        </authorList>
    </citation>
    <scope>NUCLEOTIDE SEQUENCE [LARGE SCALE GENOMIC DNA]</scope>
    <source>
        <strain evidence="2 3">Spb1</strain>
    </source>
</reference>